<evidence type="ECO:0000313" key="3">
    <source>
        <dbReference type="Proteomes" id="UP000294449"/>
    </source>
</evidence>
<dbReference type="STRING" id="655384.GCA_900128595_00032"/>
<dbReference type="SUPFAM" id="SSF53633">
    <property type="entry name" value="Carbamate kinase-like"/>
    <property type="match status" value="1"/>
</dbReference>
<dbReference type="InterPro" id="IPR036393">
    <property type="entry name" value="AceGlu_kinase-like_sf"/>
</dbReference>
<organism evidence="2 3">
    <name type="scientific">Buchnera aphidicola</name>
    <name type="common">Cinara pseudotaxifoliae</name>
    <dbReference type="NCBI Taxonomy" id="655384"/>
    <lineage>
        <taxon>Bacteria</taxon>
        <taxon>Pseudomonadati</taxon>
        <taxon>Pseudomonadota</taxon>
        <taxon>Gammaproteobacteria</taxon>
        <taxon>Enterobacterales</taxon>
        <taxon>Erwiniaceae</taxon>
        <taxon>Buchnera</taxon>
    </lineage>
</organism>
<name>A0A451DG37_9GAMM</name>
<gene>
    <name evidence="2" type="primary">argB</name>
    <name evidence="2" type="ORF">BUCIPSTX3056_031</name>
</gene>
<sequence>MEGPLVIKVGGILLHSNHAITRLFKELNIYSTSTNSKIILVNGSSGTYGNFGFFDSDLCTHNNDFCLIKKLNTKNFLYSIIPNIVNIRLLAWSKQHSVVGQSVSLPDFFSFLRTLSNEYLVIKKFLNQNKIKIFKYIKVVSFFLDHCIIPFVCSSGLDLKGNFFNINSDVVAMILTIIFNGRLIMLTDVHAVLNGKGQRIPTILCKEIHGLCHAGVVTDGMVIKLQSAMIVSKYLKKSVEIASWHNSNDLLHLLEGRSIGTRIIE</sequence>
<dbReference type="RefSeq" id="WP_075474469.1">
    <property type="nucleotide sequence ID" value="NZ_LR217732.1"/>
</dbReference>
<proteinExistence type="predicted"/>
<keyword evidence="2" id="KW-0808">Transferase</keyword>
<dbReference type="AlphaFoldDB" id="A0A451DG37"/>
<reference evidence="2 3" key="1">
    <citation type="submission" date="2019-02" db="EMBL/GenBank/DDBJ databases">
        <authorList>
            <person name="Manzano-Marin A."/>
            <person name="Manzano-Marin A."/>
        </authorList>
    </citation>
    <scope>NUCLEOTIDE SEQUENCE [LARGE SCALE GENOMIC DNA]</scope>
    <source>
        <strain evidence="2 3">BuCipseudotaxifoliae</strain>
    </source>
</reference>
<keyword evidence="2" id="KW-0418">Kinase</keyword>
<dbReference type="InterPro" id="IPR001048">
    <property type="entry name" value="Asp/Glu/Uridylate_kinase"/>
</dbReference>
<feature type="domain" description="Aspartate/glutamate/uridylate kinase" evidence="1">
    <location>
        <begin position="5"/>
        <end position="239"/>
    </location>
</feature>
<evidence type="ECO:0000313" key="2">
    <source>
        <dbReference type="EMBL" id="VFP85592.1"/>
    </source>
</evidence>
<accession>A0A451DG37</accession>
<dbReference type="OrthoDB" id="5915023at2"/>
<protein>
    <submittedName>
        <fullName evidence="2">Acetylglutamate kinase</fullName>
        <ecNumber evidence="2">2.7.2.8</ecNumber>
    </submittedName>
</protein>
<dbReference type="Proteomes" id="UP000294449">
    <property type="component" value="Chromosome"/>
</dbReference>
<dbReference type="Gene3D" id="3.40.1160.10">
    <property type="entry name" value="Acetylglutamate kinase-like"/>
    <property type="match status" value="1"/>
</dbReference>
<dbReference type="EC" id="2.7.2.8" evidence="2"/>
<dbReference type="Pfam" id="PF00696">
    <property type="entry name" value="AA_kinase"/>
    <property type="match status" value="1"/>
</dbReference>
<dbReference type="GO" id="GO:0003991">
    <property type="term" value="F:acetylglutamate kinase activity"/>
    <property type="evidence" value="ECO:0007669"/>
    <property type="project" value="UniProtKB-EC"/>
</dbReference>
<dbReference type="EMBL" id="LR217732">
    <property type="protein sequence ID" value="VFP85592.1"/>
    <property type="molecule type" value="Genomic_DNA"/>
</dbReference>
<evidence type="ECO:0000259" key="1">
    <source>
        <dbReference type="Pfam" id="PF00696"/>
    </source>
</evidence>